<name>A0A2K1Q223_9GAMM</name>
<sequence>MLNSTAFGVYAPLNASNLMLIVPLFLQPSVNMERKYGQFRRLGIIKSKFHEVRSWGHAESLGKGIPLELLVTDEEVIHSIELKMDGDTNPQEVLLGIVSVH</sequence>
<evidence type="ECO:0000313" key="2">
    <source>
        <dbReference type="EMBL" id="PNS09100.1"/>
    </source>
</evidence>
<keyword evidence="1" id="KW-0472">Membrane</keyword>
<evidence type="ECO:0000256" key="1">
    <source>
        <dbReference type="SAM" id="Phobius"/>
    </source>
</evidence>
<protein>
    <submittedName>
        <fullName evidence="2">Uncharacterized protein</fullName>
    </submittedName>
</protein>
<evidence type="ECO:0000313" key="3">
    <source>
        <dbReference type="Proteomes" id="UP000236220"/>
    </source>
</evidence>
<comment type="caution">
    <text evidence="2">The sequence shown here is derived from an EMBL/GenBank/DDBJ whole genome shotgun (WGS) entry which is preliminary data.</text>
</comment>
<proteinExistence type="predicted"/>
<reference evidence="2 3" key="1">
    <citation type="submission" date="2017-08" db="EMBL/GenBank/DDBJ databases">
        <title>Lysobacter sylvestris genome.</title>
        <authorList>
            <person name="Zhang D.-C."/>
            <person name="Albuquerque L."/>
            <person name="Franca L."/>
            <person name="Froufe H.J.C."/>
            <person name="Barroso C."/>
            <person name="Egas C."/>
            <person name="Da Costa M."/>
            <person name="Margesin R."/>
        </authorList>
    </citation>
    <scope>NUCLEOTIDE SEQUENCE [LARGE SCALE GENOMIC DNA]</scope>
    <source>
        <strain evidence="2 3">AM20-91</strain>
    </source>
</reference>
<feature type="transmembrane region" description="Helical" evidence="1">
    <location>
        <begin position="6"/>
        <end position="26"/>
    </location>
</feature>
<dbReference type="AlphaFoldDB" id="A0A2K1Q223"/>
<dbReference type="EMBL" id="NPZB01000001">
    <property type="protein sequence ID" value="PNS09100.1"/>
    <property type="molecule type" value="Genomic_DNA"/>
</dbReference>
<accession>A0A2K1Q223</accession>
<gene>
    <name evidence="2" type="ORF">Lysil_0729</name>
</gene>
<dbReference type="RefSeq" id="WP_103074192.1">
    <property type="nucleotide sequence ID" value="NZ_NPZB01000001.1"/>
</dbReference>
<organism evidence="2 3">
    <name type="scientific">Solilutibacter silvestris</name>
    <dbReference type="NCBI Taxonomy" id="1645665"/>
    <lineage>
        <taxon>Bacteria</taxon>
        <taxon>Pseudomonadati</taxon>
        <taxon>Pseudomonadota</taxon>
        <taxon>Gammaproteobacteria</taxon>
        <taxon>Lysobacterales</taxon>
        <taxon>Lysobacteraceae</taxon>
        <taxon>Solilutibacter</taxon>
    </lineage>
</organism>
<keyword evidence="1" id="KW-0812">Transmembrane</keyword>
<keyword evidence="3" id="KW-1185">Reference proteome</keyword>
<keyword evidence="1" id="KW-1133">Transmembrane helix</keyword>
<dbReference type="Proteomes" id="UP000236220">
    <property type="component" value="Unassembled WGS sequence"/>
</dbReference>